<evidence type="ECO:0000313" key="2">
    <source>
        <dbReference type="EMBL" id="RUO55091.1"/>
    </source>
</evidence>
<dbReference type="EMBL" id="PIPV01000004">
    <property type="protein sequence ID" value="RUO55091.1"/>
    <property type="molecule type" value="Genomic_DNA"/>
</dbReference>
<name>A0A432Y2D6_9GAMM</name>
<dbReference type="GO" id="GO:0030246">
    <property type="term" value="F:carbohydrate binding"/>
    <property type="evidence" value="ECO:0007669"/>
    <property type="project" value="InterPro"/>
</dbReference>
<accession>A0A432Y2D6</accession>
<sequence length="794" mass="87597">MRALNWLMIVSASASAFVLPAHSQNYSIDLPVTYNERDIKDIAATIQAGQVVAVVKQSLLNSMGRILNDETIQWVESYADPQIPISALQDRGIFIDFIPQNMSLTARLAASALRPTELNYGAGDYVVTPDETARFASLNRFNLLTETIDSETRYAMEWLGSANVGGYDGINARWSAFADRSNEGVNEFYRGEITLFHDNPTRPLRYELGDLTTFTSGHVSGLNMGGIGISRSFRELQPRREISPGNSQQFYLPSSADVEIQVNGFTVLRQQFNPGRYELNDLPFTAGANEVLVVATFEDGTTQTFRFDNFYSGALLRKGLSDFSMQLGYASEFEEFSYNYAEELTFSGYYDYGFSDSFTAGVNLELSSLGHIVGTTVSYGFDIGVITLRGSQSKLDELSGHATSVDVGFSVWGSGYNSSPNLRFSFEKRVEFAPTVATQPLTLFDDRRITADYSYFFNDEIDLTASVSRYEAVDGTTINTDSLRLSWRSRGWLVSAEYYRSNFVDPLTQQQDGVFLSVSWNSYNSRSQLRTRVEYDDRREQAQASFGRINRNRVGNYGYEIYGIDNPQLRDIRASGSYTGNRMRGEVTASKLELESGAQFDIYRTALSTTFGFADASVGMSSIVDAPFALIKKHQTLADSRVEINPDYLGEIEARAGETLAGLVTLGAPFSETSVIVNVPDAPLGYNWGPGLYDSSGGSVTGRVITVGSDAAYLVLGYIQDEAGQPLSLERGELVGNGLVLEVFTNRRGRFAVEGIAPGTYKLVIGKYQAKVNFKAAEENLIDAGIITVSEVQP</sequence>
<dbReference type="InterPro" id="IPR000015">
    <property type="entry name" value="Fimb_usher"/>
</dbReference>
<dbReference type="GO" id="GO:0015473">
    <property type="term" value="F:fimbrial usher porin activity"/>
    <property type="evidence" value="ECO:0007669"/>
    <property type="project" value="InterPro"/>
</dbReference>
<reference evidence="3" key="1">
    <citation type="journal article" date="2018" name="Front. Microbiol.">
        <title>Genome-Based Analysis Reveals the Taxonomy and Diversity of the Family Idiomarinaceae.</title>
        <authorList>
            <person name="Liu Y."/>
            <person name="Lai Q."/>
            <person name="Shao Z."/>
        </authorList>
    </citation>
    <scope>NUCLEOTIDE SEQUENCE [LARGE SCALE GENOMIC DNA]</scope>
    <source>
        <strain evidence="3">F23</strain>
    </source>
</reference>
<feature type="chain" id="PRO_5018992689" description="Pilus assembly protein PapC" evidence="1">
    <location>
        <begin position="24"/>
        <end position="794"/>
    </location>
</feature>
<feature type="signal peptide" evidence="1">
    <location>
        <begin position="1"/>
        <end position="23"/>
    </location>
</feature>
<evidence type="ECO:0000313" key="3">
    <source>
        <dbReference type="Proteomes" id="UP000287330"/>
    </source>
</evidence>
<dbReference type="GO" id="GO:0009297">
    <property type="term" value="P:pilus assembly"/>
    <property type="evidence" value="ECO:0007669"/>
    <property type="project" value="InterPro"/>
</dbReference>
<dbReference type="PANTHER" id="PTHR30451">
    <property type="entry name" value="OUTER MEMBRANE USHER PROTEIN"/>
    <property type="match status" value="1"/>
</dbReference>
<dbReference type="Proteomes" id="UP000287330">
    <property type="component" value="Unassembled WGS sequence"/>
</dbReference>
<proteinExistence type="predicted"/>
<dbReference type="PANTHER" id="PTHR30451:SF5">
    <property type="entry name" value="SLR0019 PROTEIN"/>
    <property type="match status" value="1"/>
</dbReference>
<dbReference type="AlphaFoldDB" id="A0A432Y2D6"/>
<dbReference type="Gene3D" id="2.60.40.3110">
    <property type="match status" value="1"/>
</dbReference>
<dbReference type="OrthoDB" id="499138at2"/>
<dbReference type="Pfam" id="PF00577">
    <property type="entry name" value="Usher"/>
    <property type="match status" value="1"/>
</dbReference>
<comment type="caution">
    <text evidence="2">The sequence shown here is derived from an EMBL/GenBank/DDBJ whole genome shotgun (WGS) entry which is preliminary data.</text>
</comment>
<evidence type="ECO:0000256" key="1">
    <source>
        <dbReference type="SAM" id="SignalP"/>
    </source>
</evidence>
<dbReference type="GO" id="GO:0009279">
    <property type="term" value="C:cell outer membrane"/>
    <property type="evidence" value="ECO:0007669"/>
    <property type="project" value="TreeGrafter"/>
</dbReference>
<dbReference type="RefSeq" id="WP_110574133.1">
    <property type="nucleotide sequence ID" value="NZ_PIPV01000004.1"/>
</dbReference>
<dbReference type="SUPFAM" id="SSF49452">
    <property type="entry name" value="Starch-binding domain-like"/>
    <property type="match status" value="1"/>
</dbReference>
<protein>
    <recommendedName>
        <fullName evidence="4">Pilus assembly protein PapC</fullName>
    </recommendedName>
</protein>
<keyword evidence="3" id="KW-1185">Reference proteome</keyword>
<evidence type="ECO:0008006" key="4">
    <source>
        <dbReference type="Google" id="ProtNLM"/>
    </source>
</evidence>
<keyword evidence="1" id="KW-0732">Signal</keyword>
<organism evidence="2 3">
    <name type="scientific">Idiomarina fontislapidosi</name>
    <dbReference type="NCBI Taxonomy" id="263723"/>
    <lineage>
        <taxon>Bacteria</taxon>
        <taxon>Pseudomonadati</taxon>
        <taxon>Pseudomonadota</taxon>
        <taxon>Gammaproteobacteria</taxon>
        <taxon>Alteromonadales</taxon>
        <taxon>Idiomarinaceae</taxon>
        <taxon>Idiomarina</taxon>
    </lineage>
</organism>
<dbReference type="InterPro" id="IPR013784">
    <property type="entry name" value="Carb-bd-like_fold"/>
</dbReference>
<gene>
    <name evidence="2" type="ORF">CWE25_06855</name>
</gene>